<dbReference type="EMBL" id="LSBJ02000005">
    <property type="protein sequence ID" value="OAQ64333.1"/>
    <property type="molecule type" value="Genomic_DNA"/>
</dbReference>
<dbReference type="InterPro" id="IPR003010">
    <property type="entry name" value="C-N_Hydrolase"/>
</dbReference>
<name>A0A179FH53_METCM</name>
<dbReference type="Proteomes" id="UP000078397">
    <property type="component" value="Unassembled WGS sequence"/>
</dbReference>
<dbReference type="RefSeq" id="XP_018141647.1">
    <property type="nucleotide sequence ID" value="XM_018284779.1"/>
</dbReference>
<dbReference type="InterPro" id="IPR050345">
    <property type="entry name" value="Aliph_Amidase/BUP"/>
</dbReference>
<dbReference type="GeneID" id="28848773"/>
<dbReference type="STRING" id="1380566.A0A179FH53"/>
<accession>A0A179FH53</accession>
<reference evidence="3 4" key="1">
    <citation type="journal article" date="2016" name="PLoS Pathog.">
        <title>Biosynthesis of antibiotic leucinostatins in bio-control fungus Purpureocillium lilacinum and their inhibition on phytophthora revealed by genome mining.</title>
        <authorList>
            <person name="Wang G."/>
            <person name="Liu Z."/>
            <person name="Lin R."/>
            <person name="Li E."/>
            <person name="Mao Z."/>
            <person name="Ling J."/>
            <person name="Yang Y."/>
            <person name="Yin W.B."/>
            <person name="Xie B."/>
        </authorList>
    </citation>
    <scope>NUCLEOTIDE SEQUENCE [LARGE SCALE GENOMIC DNA]</scope>
    <source>
        <strain evidence="3">170</strain>
    </source>
</reference>
<evidence type="ECO:0000313" key="4">
    <source>
        <dbReference type="Proteomes" id="UP000078397"/>
    </source>
</evidence>
<dbReference type="KEGG" id="pchm:VFPPC_05615"/>
<dbReference type="SUPFAM" id="SSF56317">
    <property type="entry name" value="Carbon-nitrogen hydrolase"/>
    <property type="match status" value="1"/>
</dbReference>
<feature type="domain" description="CN hydrolase" evidence="2">
    <location>
        <begin position="5"/>
        <end position="277"/>
    </location>
</feature>
<dbReference type="Pfam" id="PF00795">
    <property type="entry name" value="CN_hydrolase"/>
    <property type="match status" value="1"/>
</dbReference>
<sequence length="307" mass="33886">MSDPLKVALIQLYTDPTDVSGNFTRAVDYIRKAARDGANIAVLPEYHLAGAQNQLENPQQAVKYSAEYLKEYQLLAKELQIAIVPGTILEPLTTKAHAAGDTNGPLANVAYFIGPDGRLLGRYQKKNLWHPERPYVTADIETPHKAFDTPWGRIGLLICWDMAFPEAFRALIADGARIVICPSCWLVEDGGEGREFNPSCESLFLENVCVARAFENTCAIVFVNAAAPLGSTDGKDPQGYEYAGLSQVAIPLQGSRGRLGTSEEMRLVEINTKALDVAEKVYKVREDMAKVEWHYPISYQPKKPTLA</sequence>
<dbReference type="InterPro" id="IPR036526">
    <property type="entry name" value="C-N_Hydrolase_sf"/>
</dbReference>
<dbReference type="OrthoDB" id="412018at2759"/>
<dbReference type="CDD" id="cd07197">
    <property type="entry name" value="nitrilase"/>
    <property type="match status" value="1"/>
</dbReference>
<dbReference type="PROSITE" id="PS50263">
    <property type="entry name" value="CN_HYDROLASE"/>
    <property type="match status" value="1"/>
</dbReference>
<dbReference type="PANTHER" id="PTHR43674">
    <property type="entry name" value="NITRILASE C965.09-RELATED"/>
    <property type="match status" value="1"/>
</dbReference>
<organism evidence="3 4">
    <name type="scientific">Pochonia chlamydosporia 170</name>
    <dbReference type="NCBI Taxonomy" id="1380566"/>
    <lineage>
        <taxon>Eukaryota</taxon>
        <taxon>Fungi</taxon>
        <taxon>Dikarya</taxon>
        <taxon>Ascomycota</taxon>
        <taxon>Pezizomycotina</taxon>
        <taxon>Sordariomycetes</taxon>
        <taxon>Hypocreomycetidae</taxon>
        <taxon>Hypocreales</taxon>
        <taxon>Clavicipitaceae</taxon>
        <taxon>Pochonia</taxon>
    </lineage>
</organism>
<dbReference type="GO" id="GO:0016811">
    <property type="term" value="F:hydrolase activity, acting on carbon-nitrogen (but not peptide) bonds, in linear amides"/>
    <property type="evidence" value="ECO:0007669"/>
    <property type="project" value="TreeGrafter"/>
</dbReference>
<evidence type="ECO:0000259" key="2">
    <source>
        <dbReference type="PROSITE" id="PS50263"/>
    </source>
</evidence>
<dbReference type="PANTHER" id="PTHR43674:SF16">
    <property type="entry name" value="CARBON-NITROGEN FAMILY, PUTATIVE (AFU_ORTHOLOGUE AFUA_5G02350)-RELATED"/>
    <property type="match status" value="1"/>
</dbReference>
<dbReference type="Gene3D" id="3.60.110.10">
    <property type="entry name" value="Carbon-nitrogen hydrolase"/>
    <property type="match status" value="1"/>
</dbReference>
<dbReference type="AlphaFoldDB" id="A0A179FH53"/>
<proteinExistence type="predicted"/>
<comment type="caution">
    <text evidence="3">The sequence shown here is derived from an EMBL/GenBank/DDBJ whole genome shotgun (WGS) entry which is preliminary data.</text>
</comment>
<keyword evidence="4" id="KW-1185">Reference proteome</keyword>
<evidence type="ECO:0000313" key="3">
    <source>
        <dbReference type="EMBL" id="OAQ64333.1"/>
    </source>
</evidence>
<keyword evidence="1" id="KW-0378">Hydrolase</keyword>
<protein>
    <submittedName>
        <fullName evidence="3">Nitrilase/cyanide hydratase</fullName>
    </submittedName>
</protein>
<gene>
    <name evidence="3" type="ORF">VFPPC_05615</name>
</gene>
<evidence type="ECO:0000256" key="1">
    <source>
        <dbReference type="ARBA" id="ARBA00022801"/>
    </source>
</evidence>